<evidence type="ECO:0000256" key="4">
    <source>
        <dbReference type="ARBA" id="ARBA00022833"/>
    </source>
</evidence>
<evidence type="ECO:0000256" key="2">
    <source>
        <dbReference type="ARBA" id="ARBA00008072"/>
    </source>
</evidence>
<comment type="similarity">
    <text evidence="2 7">Belongs to the zinc-containing alcohol dehydrogenase family.</text>
</comment>
<dbReference type="GO" id="GO:0043168">
    <property type="term" value="F:anion binding"/>
    <property type="evidence" value="ECO:0007669"/>
    <property type="project" value="UniProtKB-ARBA"/>
</dbReference>
<keyword evidence="4 7" id="KW-0862">Zinc</keyword>
<dbReference type="PANTHER" id="PTHR42940">
    <property type="entry name" value="ALCOHOL DEHYDROGENASE 1-RELATED"/>
    <property type="match status" value="1"/>
</dbReference>
<evidence type="ECO:0000256" key="7">
    <source>
        <dbReference type="RuleBase" id="RU361277"/>
    </source>
</evidence>
<accession>U1PEK6</accession>
<evidence type="ECO:0000256" key="5">
    <source>
        <dbReference type="ARBA" id="ARBA00023002"/>
    </source>
</evidence>
<dbReference type="GO" id="GO:0044281">
    <property type="term" value="P:small molecule metabolic process"/>
    <property type="evidence" value="ECO:0007669"/>
    <property type="project" value="UniProtKB-ARBA"/>
</dbReference>
<dbReference type="GO" id="GO:0004022">
    <property type="term" value="F:alcohol dehydrogenase (NAD+) activity"/>
    <property type="evidence" value="ECO:0007669"/>
    <property type="project" value="TreeGrafter"/>
</dbReference>
<dbReference type="EMBL" id="KE356560">
    <property type="protein sequence ID" value="ERG92052.1"/>
    <property type="molecule type" value="Genomic_DNA"/>
</dbReference>
<name>U1PEK6_9EURY</name>
<dbReference type="InterPro" id="IPR020843">
    <property type="entry name" value="ER"/>
</dbReference>
<evidence type="ECO:0000313" key="10">
    <source>
        <dbReference type="Proteomes" id="UP000030649"/>
    </source>
</evidence>
<dbReference type="Pfam" id="PF08240">
    <property type="entry name" value="ADH_N"/>
    <property type="match status" value="1"/>
</dbReference>
<dbReference type="GO" id="GO:0008270">
    <property type="term" value="F:zinc ion binding"/>
    <property type="evidence" value="ECO:0007669"/>
    <property type="project" value="InterPro"/>
</dbReference>
<dbReference type="PANTHER" id="PTHR42940:SF7">
    <property type="entry name" value="ALCOHOL DEHYDROGENASE-LIKE N-TERMINAL DOMAIN-CONTAINING PROTEIN"/>
    <property type="match status" value="1"/>
</dbReference>
<organism evidence="9 10">
    <name type="scientific">Haloquadratum walsbyi J07HQW1</name>
    <dbReference type="NCBI Taxonomy" id="1238424"/>
    <lineage>
        <taxon>Archaea</taxon>
        <taxon>Methanobacteriati</taxon>
        <taxon>Methanobacteriota</taxon>
        <taxon>Stenosarchaea group</taxon>
        <taxon>Halobacteria</taxon>
        <taxon>Halobacteriales</taxon>
        <taxon>Haloferacaceae</taxon>
        <taxon>Haloquadratum</taxon>
    </lineage>
</organism>
<dbReference type="AlphaFoldDB" id="U1PEK6"/>
<dbReference type="FunFam" id="3.40.50.720:FF:000039">
    <property type="entry name" value="Alcohol dehydrogenase AdhP"/>
    <property type="match status" value="1"/>
</dbReference>
<dbReference type="Gene3D" id="3.90.180.10">
    <property type="entry name" value="Medium-chain alcohol dehydrogenases, catalytic domain"/>
    <property type="match status" value="1"/>
</dbReference>
<dbReference type="SUPFAM" id="SSF50129">
    <property type="entry name" value="GroES-like"/>
    <property type="match status" value="1"/>
</dbReference>
<keyword evidence="6" id="KW-0520">NAD</keyword>
<dbReference type="SMART" id="SM00829">
    <property type="entry name" value="PKS_ER"/>
    <property type="match status" value="1"/>
</dbReference>
<evidence type="ECO:0000313" key="9">
    <source>
        <dbReference type="EMBL" id="ERG92052.1"/>
    </source>
</evidence>
<proteinExistence type="inferred from homology"/>
<dbReference type="InterPro" id="IPR036291">
    <property type="entry name" value="NAD(P)-bd_dom_sf"/>
</dbReference>
<dbReference type="InterPro" id="IPR013154">
    <property type="entry name" value="ADH-like_N"/>
</dbReference>
<feature type="domain" description="Enoyl reductase (ER)" evidence="8">
    <location>
        <begin position="17"/>
        <end position="339"/>
    </location>
</feature>
<protein>
    <submittedName>
        <fullName evidence="9">Zn-dependent alcohol dehydrogenase</fullName>
    </submittedName>
</protein>
<keyword evidence="3 7" id="KW-0479">Metal-binding</keyword>
<evidence type="ECO:0000256" key="1">
    <source>
        <dbReference type="ARBA" id="ARBA00001947"/>
    </source>
</evidence>
<dbReference type="GO" id="GO:0030554">
    <property type="term" value="F:adenyl nucleotide binding"/>
    <property type="evidence" value="ECO:0007669"/>
    <property type="project" value="UniProtKB-ARBA"/>
</dbReference>
<dbReference type="Pfam" id="PF00107">
    <property type="entry name" value="ADH_zinc_N"/>
    <property type="match status" value="1"/>
</dbReference>
<evidence type="ECO:0000259" key="8">
    <source>
        <dbReference type="SMART" id="SM00829"/>
    </source>
</evidence>
<dbReference type="PROSITE" id="PS00059">
    <property type="entry name" value="ADH_ZINC"/>
    <property type="match status" value="1"/>
</dbReference>
<dbReference type="CDD" id="cd08296">
    <property type="entry name" value="CAD_like"/>
    <property type="match status" value="1"/>
</dbReference>
<dbReference type="InterPro" id="IPR011032">
    <property type="entry name" value="GroES-like_sf"/>
</dbReference>
<sequence>MTNVSEKMQAAVVSEPGAEFDLVDRPVPEPNPDEVRIAVEACGICHSDVFVKEGTYPGVEYPRVPGHEVAGRIDAVGADVNMWEIDDRVGVGWHGGHCFDCDPCRRGDFQQCVDGKITGLTYDGGYAEYTTVPAEAVAAVPDELTAVEAAPLLCAGVTTYNALRHTEARPGDLVAVQGIGGLGHLGIQYAHAAGFETVALSRSTDKEPLAKELGADHFIDATAVDPAERLTELGGASVILATAPASDAISRVVSGLGADGSVVVVGIPGEPIEASGQDLVGSRSSVEGWASGDARDSQDTLEFSALRTITPEVETYSLDEVTTAYSRMIENEARFRAVIEP</sequence>
<dbReference type="Gene3D" id="3.40.50.720">
    <property type="entry name" value="NAD(P)-binding Rossmann-like Domain"/>
    <property type="match status" value="1"/>
</dbReference>
<reference evidence="9 10" key="1">
    <citation type="journal article" date="2013" name="PLoS ONE">
        <title>Assembly-driven community genomics of a hypersaline microbial ecosystem.</title>
        <authorList>
            <person name="Podell S."/>
            <person name="Ugalde J.A."/>
            <person name="Narasingarao P."/>
            <person name="Banfield J.F."/>
            <person name="Heidelberg K.B."/>
            <person name="Allen E.E."/>
        </authorList>
    </citation>
    <scope>NUCLEOTIDE SEQUENCE [LARGE SCALE GENOMIC DNA]</scope>
    <source>
        <strain evidence="10">J07HQW1</strain>
    </source>
</reference>
<dbReference type="HOGENOM" id="CLU_026673_20_1_2"/>
<dbReference type="InterPro" id="IPR002328">
    <property type="entry name" value="ADH_Zn_CS"/>
</dbReference>
<dbReference type="Proteomes" id="UP000030649">
    <property type="component" value="Unassembled WGS sequence"/>
</dbReference>
<gene>
    <name evidence="9" type="ORF">J07HQW1_02087</name>
</gene>
<keyword evidence="5" id="KW-0560">Oxidoreductase</keyword>
<dbReference type="STRING" id="1238424.J07HQW1_02087"/>
<dbReference type="GO" id="GO:0005737">
    <property type="term" value="C:cytoplasm"/>
    <property type="evidence" value="ECO:0007669"/>
    <property type="project" value="TreeGrafter"/>
</dbReference>
<dbReference type="InterPro" id="IPR013149">
    <property type="entry name" value="ADH-like_C"/>
</dbReference>
<dbReference type="SUPFAM" id="SSF51735">
    <property type="entry name" value="NAD(P)-binding Rossmann-fold domains"/>
    <property type="match status" value="1"/>
</dbReference>
<evidence type="ECO:0000256" key="6">
    <source>
        <dbReference type="ARBA" id="ARBA00023027"/>
    </source>
</evidence>
<comment type="cofactor">
    <cofactor evidence="1 7">
        <name>Zn(2+)</name>
        <dbReference type="ChEBI" id="CHEBI:29105"/>
    </cofactor>
</comment>
<evidence type="ECO:0000256" key="3">
    <source>
        <dbReference type="ARBA" id="ARBA00022723"/>
    </source>
</evidence>